<evidence type="ECO:0000313" key="2">
    <source>
        <dbReference type="Proteomes" id="UP000027734"/>
    </source>
</evidence>
<dbReference type="Proteomes" id="UP000027734">
    <property type="component" value="Unassembled WGS sequence"/>
</dbReference>
<dbReference type="AlphaFoldDB" id="A0A073II30"/>
<reference evidence="1 2" key="1">
    <citation type="submission" date="2014-01" db="EMBL/GenBank/DDBJ databases">
        <title>Sulfitobacter donghicola JCM 14565 Genome Sequencing.</title>
        <authorList>
            <person name="Lai Q."/>
            <person name="Hong Z."/>
        </authorList>
    </citation>
    <scope>NUCLEOTIDE SEQUENCE [LARGE SCALE GENOMIC DNA]</scope>
    <source>
        <strain evidence="1 2">JCM 14565</strain>
    </source>
</reference>
<organism evidence="1 2">
    <name type="scientific">Sulfitobacter donghicola DSW-25 = KCTC 12864 = JCM 14565</name>
    <dbReference type="NCBI Taxonomy" id="1300350"/>
    <lineage>
        <taxon>Bacteria</taxon>
        <taxon>Pseudomonadati</taxon>
        <taxon>Pseudomonadota</taxon>
        <taxon>Alphaproteobacteria</taxon>
        <taxon>Rhodobacterales</taxon>
        <taxon>Roseobacteraceae</taxon>
        <taxon>Sulfitobacter</taxon>
    </lineage>
</organism>
<evidence type="ECO:0000313" key="1">
    <source>
        <dbReference type="EMBL" id="KEJ89161.1"/>
    </source>
</evidence>
<keyword evidence="2" id="KW-1185">Reference proteome</keyword>
<dbReference type="EMBL" id="JAMC01000004">
    <property type="protein sequence ID" value="KEJ89161.1"/>
    <property type="molecule type" value="Genomic_DNA"/>
</dbReference>
<proteinExistence type="predicted"/>
<protein>
    <submittedName>
        <fullName evidence="1">Uncharacterized protein</fullName>
    </submittedName>
</protein>
<comment type="caution">
    <text evidence="1">The sequence shown here is derived from an EMBL/GenBank/DDBJ whole genome shotgun (WGS) entry which is preliminary data.</text>
</comment>
<gene>
    <name evidence="1" type="ORF">DSW25_12550</name>
</gene>
<name>A0A073II30_9RHOB</name>
<sequence length="36" mass="4049">MWARSSNNIAALSEQRAPLEGFAKDILSRAKRKQFG</sequence>
<accession>A0A073II30</accession>